<dbReference type="RefSeq" id="WP_286345422.1">
    <property type="nucleotide sequence ID" value="NZ_AP027732.1"/>
</dbReference>
<evidence type="ECO:0000313" key="2">
    <source>
        <dbReference type="Proteomes" id="UP001321486"/>
    </source>
</evidence>
<protein>
    <submittedName>
        <fullName evidence="1">Uncharacterized protein</fullName>
    </submittedName>
</protein>
<organism evidence="1 2">
    <name type="scientific">Frondihabitans sucicola</name>
    <dbReference type="NCBI Taxonomy" id="1268041"/>
    <lineage>
        <taxon>Bacteria</taxon>
        <taxon>Bacillati</taxon>
        <taxon>Actinomycetota</taxon>
        <taxon>Actinomycetes</taxon>
        <taxon>Micrococcales</taxon>
        <taxon>Microbacteriaceae</taxon>
        <taxon>Frondihabitans</taxon>
    </lineage>
</organism>
<proteinExistence type="predicted"/>
<evidence type="ECO:0000313" key="1">
    <source>
        <dbReference type="EMBL" id="BDZ48449.1"/>
    </source>
</evidence>
<accession>A0ABM8GJ95</accession>
<dbReference type="EMBL" id="AP027732">
    <property type="protein sequence ID" value="BDZ48449.1"/>
    <property type="molecule type" value="Genomic_DNA"/>
</dbReference>
<keyword evidence="2" id="KW-1185">Reference proteome</keyword>
<gene>
    <name evidence="1" type="ORF">GCM10025867_06900</name>
</gene>
<name>A0ABM8GJ95_9MICO</name>
<dbReference type="Proteomes" id="UP001321486">
    <property type="component" value="Chromosome"/>
</dbReference>
<sequence length="126" mass="13138">MPSVLTRRVETVDARTTAGSLTFDGVVADWPDVVRAALHELPLLTTTSLDDEQAFIVFRRRFAASSGIQLDFAVGPTGSRLNARSQSSSGLHVGVAAAASAATWIHAPGPRLVGTLLDAIATAAAR</sequence>
<reference evidence="2" key="1">
    <citation type="journal article" date="2019" name="Int. J. Syst. Evol. Microbiol.">
        <title>The Global Catalogue of Microorganisms (GCM) 10K type strain sequencing project: providing services to taxonomists for standard genome sequencing and annotation.</title>
        <authorList>
            <consortium name="The Broad Institute Genomics Platform"/>
            <consortium name="The Broad Institute Genome Sequencing Center for Infectious Disease"/>
            <person name="Wu L."/>
            <person name="Ma J."/>
        </authorList>
    </citation>
    <scope>NUCLEOTIDE SEQUENCE [LARGE SCALE GENOMIC DNA]</scope>
    <source>
        <strain evidence="2">NBRC 108728</strain>
    </source>
</reference>